<name>A0A428RKR4_9HYPO</name>
<sequence>MLPAYRSWPISREVIQGHTIPDSGQQRLNNDNAFVRQYEIEGSAGDSSAKVYQPQNTAHSEARVTDGHLEGDYSHPLGDNIDDRIAKANIQASFGPASQHIHWALVAGELLYARYYWHGAIEDLNMAIDLAPRATIEEPGPIDVENENPVSTFIQLSTTQHSSASPLPPNRGFSTRSGYGTEIETVLRCHNNLGCYLGQRYLRLGNTSDIDEAIRISRFAVNITPESHPRLAGRMNNLAVLLGHKHAHQRTLLDDAVSCAEKACLLTPAADPARAIRLNNFATLVAEKNSFSNAASGHVDEISWMQDAVRSASLQSSHMATLHYNLGLLYHARFGDLRSEFDLNAAQDHLFAALRSEKSTGSVRIRAGRAFLSLPGILQDTERAISAAQTSTNLVAESVSHSLRSTDKHYILSQAVGISSDSASVALHLDQEDAYSALQLLETGRAVLTSTIQDLRVDPSSLKDCDPSVADHYIKSRARLDAQDANDPFKPVPSAVLNMQVAYDGQIARRDRERGLSLAIQQVRDQPSFETFLHPLSEIEMLNAARDGPIAVINVSSHRCDALIIQMTGTSTIHLPGLTLSDVQFRSGNTHCVDALLWLWQTTVRPVLDYLGFLAPPYADQSWPHIWWIPTGPLAGFPLHAAGDHLGRNSHTALDRVISSYSLSIGSIIRTRQRPSLGTATRVCQDAVLVAEPEPLGQDYLPHASDEVDVVREACQSVGLSCFQSPNGKGSLLKQLESCRIFHFAGHGGADRDNALESHLLGTELTVARLLDANLSSRPPFLAYLSACGTSQIQDKRATDESIHIAAAFQLAGFRHVIGTLWDVNDKLCVDMAQRFYTSLGKEGLEDGSVSRALHFAVRDLRDEWVRGEEDAGRGVACVRGRIKLGVHAKRANALWIPYIHFGV</sequence>
<accession>A0A428RKR4</accession>
<dbReference type="Pfam" id="PF12770">
    <property type="entry name" value="CHAT"/>
    <property type="match status" value="1"/>
</dbReference>
<keyword evidence="3" id="KW-1185">Reference proteome</keyword>
<dbReference type="InterPro" id="IPR024983">
    <property type="entry name" value="CHAT_dom"/>
</dbReference>
<evidence type="ECO:0000313" key="3">
    <source>
        <dbReference type="Proteomes" id="UP000287972"/>
    </source>
</evidence>
<evidence type="ECO:0000259" key="1">
    <source>
        <dbReference type="Pfam" id="PF12770"/>
    </source>
</evidence>
<proteinExistence type="predicted"/>
<gene>
    <name evidence="2" type="ORF">CEP51_008475</name>
</gene>
<protein>
    <recommendedName>
        <fullName evidence="1">CHAT domain-containing protein</fullName>
    </recommendedName>
</protein>
<comment type="caution">
    <text evidence="2">The sequence shown here is derived from an EMBL/GenBank/DDBJ whole genome shotgun (WGS) entry which is preliminary data.</text>
</comment>
<evidence type="ECO:0000313" key="2">
    <source>
        <dbReference type="EMBL" id="RSL78120.1"/>
    </source>
</evidence>
<organism evidence="2 3">
    <name type="scientific">Fusarium floridanum</name>
    <dbReference type="NCBI Taxonomy" id="1325733"/>
    <lineage>
        <taxon>Eukaryota</taxon>
        <taxon>Fungi</taxon>
        <taxon>Dikarya</taxon>
        <taxon>Ascomycota</taxon>
        <taxon>Pezizomycotina</taxon>
        <taxon>Sordariomycetes</taxon>
        <taxon>Hypocreomycetidae</taxon>
        <taxon>Hypocreales</taxon>
        <taxon>Nectriaceae</taxon>
        <taxon>Fusarium</taxon>
        <taxon>Fusarium solani species complex</taxon>
    </lineage>
</organism>
<dbReference type="Gene3D" id="1.25.40.10">
    <property type="entry name" value="Tetratricopeptide repeat domain"/>
    <property type="match status" value="1"/>
</dbReference>
<dbReference type="InterPro" id="IPR011990">
    <property type="entry name" value="TPR-like_helical_dom_sf"/>
</dbReference>
<feature type="domain" description="CHAT" evidence="1">
    <location>
        <begin position="596"/>
        <end position="864"/>
    </location>
</feature>
<reference evidence="2 3" key="1">
    <citation type="submission" date="2017-06" db="EMBL/GenBank/DDBJ databases">
        <title>Comparative genomic analysis of Ambrosia Fusariam Clade fungi.</title>
        <authorList>
            <person name="Stajich J.E."/>
            <person name="Carrillo J."/>
            <person name="Kijimoto T."/>
            <person name="Eskalen A."/>
            <person name="O'Donnell K."/>
            <person name="Kasson M."/>
        </authorList>
    </citation>
    <scope>NUCLEOTIDE SEQUENCE [LARGE SCALE GENOMIC DNA]</scope>
    <source>
        <strain evidence="2 3">NRRL62606</strain>
    </source>
</reference>
<dbReference type="EMBL" id="NKCL01000220">
    <property type="protein sequence ID" value="RSL78120.1"/>
    <property type="molecule type" value="Genomic_DNA"/>
</dbReference>
<dbReference type="Proteomes" id="UP000287972">
    <property type="component" value="Unassembled WGS sequence"/>
</dbReference>
<dbReference type="AlphaFoldDB" id="A0A428RKR4"/>